<evidence type="ECO:0000313" key="2">
    <source>
        <dbReference type="Proteomes" id="UP000824890"/>
    </source>
</evidence>
<evidence type="ECO:0000313" key="1">
    <source>
        <dbReference type="EMBL" id="KAH0906897.1"/>
    </source>
</evidence>
<gene>
    <name evidence="1" type="ORF">HID58_038724</name>
</gene>
<organism evidence="1 2">
    <name type="scientific">Brassica napus</name>
    <name type="common">Rape</name>
    <dbReference type="NCBI Taxonomy" id="3708"/>
    <lineage>
        <taxon>Eukaryota</taxon>
        <taxon>Viridiplantae</taxon>
        <taxon>Streptophyta</taxon>
        <taxon>Embryophyta</taxon>
        <taxon>Tracheophyta</taxon>
        <taxon>Spermatophyta</taxon>
        <taxon>Magnoliopsida</taxon>
        <taxon>eudicotyledons</taxon>
        <taxon>Gunneridae</taxon>
        <taxon>Pentapetalae</taxon>
        <taxon>rosids</taxon>
        <taxon>malvids</taxon>
        <taxon>Brassicales</taxon>
        <taxon>Brassicaceae</taxon>
        <taxon>Brassiceae</taxon>
        <taxon>Brassica</taxon>
    </lineage>
</organism>
<proteinExistence type="predicted"/>
<comment type="caution">
    <text evidence="1">The sequence shown here is derived from an EMBL/GenBank/DDBJ whole genome shotgun (WGS) entry which is preliminary data.</text>
</comment>
<sequence>DAETLLLYHFVFSPVKQFRLSSNPSINTLQSITSPSFTPSSYLRGLSNSEQEPSTQPISKLEFDFERKKLNKDDVRELIYREIFLRCWRNTSTMVISLASCTLVGLIDSRGSLLTLKRIKVNQGQEQEEEEVLQCIDTMLPCQGNRESSCSEWSTAAVASTLESEEPDNGRGYSACSLMKSSSISGSKCIGVQSKTDKEDTIAEEGDGESVAELTERVASLCDS</sequence>
<dbReference type="Proteomes" id="UP000824890">
    <property type="component" value="Unassembled WGS sequence"/>
</dbReference>
<name>A0ABQ8BQ24_BRANA</name>
<protein>
    <submittedName>
        <fullName evidence="1">Uncharacterized protein</fullName>
    </submittedName>
</protein>
<accession>A0ABQ8BQ24</accession>
<feature type="non-terminal residue" evidence="1">
    <location>
        <position position="1"/>
    </location>
</feature>
<dbReference type="EMBL" id="JAGKQM010000010">
    <property type="protein sequence ID" value="KAH0906897.1"/>
    <property type="molecule type" value="Genomic_DNA"/>
</dbReference>
<keyword evidence="2" id="KW-1185">Reference proteome</keyword>
<reference evidence="1 2" key="1">
    <citation type="submission" date="2021-05" db="EMBL/GenBank/DDBJ databases">
        <title>Genome Assembly of Synthetic Allotetraploid Brassica napus Reveals Homoeologous Exchanges between Subgenomes.</title>
        <authorList>
            <person name="Davis J.T."/>
        </authorList>
    </citation>
    <scope>NUCLEOTIDE SEQUENCE [LARGE SCALE GENOMIC DNA]</scope>
    <source>
        <strain evidence="2">cv. Da-Ae</strain>
        <tissue evidence="1">Seedling</tissue>
    </source>
</reference>